<accession>A0A1G4AMD2</accession>
<keyword evidence="2" id="KW-1185">Reference proteome</keyword>
<dbReference type="GeneID" id="34567547"/>
<evidence type="ECO:0000313" key="1">
    <source>
        <dbReference type="EMBL" id="OHE90281.1"/>
    </source>
</evidence>
<dbReference type="OrthoDB" id="4830724at2759"/>
<organism evidence="1 2">
    <name type="scientific">Colletotrichum orchidophilum</name>
    <dbReference type="NCBI Taxonomy" id="1209926"/>
    <lineage>
        <taxon>Eukaryota</taxon>
        <taxon>Fungi</taxon>
        <taxon>Dikarya</taxon>
        <taxon>Ascomycota</taxon>
        <taxon>Pezizomycotina</taxon>
        <taxon>Sordariomycetes</taxon>
        <taxon>Hypocreomycetidae</taxon>
        <taxon>Glomerellales</taxon>
        <taxon>Glomerellaceae</taxon>
        <taxon>Colletotrichum</taxon>
    </lineage>
</organism>
<dbReference type="AlphaFoldDB" id="A0A1G4AMD2"/>
<dbReference type="EMBL" id="MJBS01000290">
    <property type="protein sequence ID" value="OHE90281.1"/>
    <property type="molecule type" value="Genomic_DNA"/>
</dbReference>
<protein>
    <submittedName>
        <fullName evidence="1">Uncharacterized protein</fullName>
    </submittedName>
</protein>
<proteinExistence type="predicted"/>
<reference evidence="1 2" key="1">
    <citation type="submission" date="2016-09" db="EMBL/GenBank/DDBJ databases">
        <authorList>
            <person name="Capua I."/>
            <person name="De Benedictis P."/>
            <person name="Joannis T."/>
            <person name="Lombin L.H."/>
            <person name="Cattoli G."/>
        </authorList>
    </citation>
    <scope>NUCLEOTIDE SEQUENCE [LARGE SCALE GENOMIC DNA]</scope>
    <source>
        <strain evidence="1 2">IMI 309357</strain>
    </source>
</reference>
<gene>
    <name evidence="1" type="ORF">CORC01_14426</name>
</gene>
<comment type="caution">
    <text evidence="1">The sequence shown here is derived from an EMBL/GenBank/DDBJ whole genome shotgun (WGS) entry which is preliminary data.</text>
</comment>
<dbReference type="RefSeq" id="XP_022467458.1">
    <property type="nucleotide sequence ID" value="XM_022626037.1"/>
</dbReference>
<sequence>MNIFFINNTWHEAAANLGANPIFFGSGLKQLALGDDCHELHLAATSMDWTGDIQHKVKLAESLRHSQFNSSGGLLRHQGPGPRFTLNIQEDSYEMDDHTRVRAYDSLFCQKSDELTTCVLYYNEGQGLLEHFYIPYHQLPWKRRYTIPLQYSLSAYDSRPLDWVVVEDANIT</sequence>
<dbReference type="Proteomes" id="UP000176998">
    <property type="component" value="Unassembled WGS sequence"/>
</dbReference>
<evidence type="ECO:0000313" key="2">
    <source>
        <dbReference type="Proteomes" id="UP000176998"/>
    </source>
</evidence>
<name>A0A1G4AMD2_9PEZI</name>